<sequence length="272" mass="28535">MAPIALVLAIIVVALGGIYLVQVLREPPPAGDLADRAVPNTIDLTIPFAGTPAQDWADGAAGIVVPEPRAVDGHEAERVGAAYEQVRRILVTARLDRTVIEGGDGQALAALFAQDVRESVAAEFAPGSGTSVLGTRIAPGFRLAAAEPKVSGRMWAESGPDGSLLVRTNYVFAYAFHTDDPDSLVSTLDTVAMIRADVDFAVLEGKSWEPVSRGVRPEASETGFYAMACGPAEAGMLAPAWSEPGYGTAPDPREPRDYFDPAAPMDFPDGCA</sequence>
<name>A0A263D4Y3_9PSEU</name>
<dbReference type="EMBL" id="NKYE01000004">
    <property type="protein sequence ID" value="OZM73552.1"/>
    <property type="molecule type" value="Genomic_DNA"/>
</dbReference>
<dbReference type="Proteomes" id="UP000242444">
    <property type="component" value="Unassembled WGS sequence"/>
</dbReference>
<accession>A0A263D4Y3</accession>
<evidence type="ECO:0000313" key="3">
    <source>
        <dbReference type="Proteomes" id="UP000242444"/>
    </source>
</evidence>
<protein>
    <submittedName>
        <fullName evidence="2">Uncharacterized protein</fullName>
    </submittedName>
</protein>
<dbReference type="RefSeq" id="WP_094862068.1">
    <property type="nucleotide sequence ID" value="NZ_NKYE01000004.1"/>
</dbReference>
<evidence type="ECO:0000313" key="2">
    <source>
        <dbReference type="EMBL" id="OZM73552.1"/>
    </source>
</evidence>
<reference evidence="2 3" key="1">
    <citation type="submission" date="2017-07" db="EMBL/GenBank/DDBJ databases">
        <title>Amycolatopsis antarcticus sp. nov., isolated from the surface of an Antarcticus brown macroalga.</title>
        <authorList>
            <person name="Wang J."/>
            <person name="Leiva S."/>
            <person name="Huang J."/>
            <person name="Huang Y."/>
        </authorList>
    </citation>
    <scope>NUCLEOTIDE SEQUENCE [LARGE SCALE GENOMIC DNA]</scope>
    <source>
        <strain evidence="2 3">AU-G6</strain>
    </source>
</reference>
<evidence type="ECO:0000256" key="1">
    <source>
        <dbReference type="SAM" id="MobiDB-lite"/>
    </source>
</evidence>
<feature type="region of interest" description="Disordered" evidence="1">
    <location>
        <begin position="243"/>
        <end position="272"/>
    </location>
</feature>
<dbReference type="AlphaFoldDB" id="A0A263D4Y3"/>
<dbReference type="OrthoDB" id="4549522at2"/>
<organism evidence="2 3">
    <name type="scientific">Amycolatopsis antarctica</name>
    <dbReference type="NCBI Taxonomy" id="1854586"/>
    <lineage>
        <taxon>Bacteria</taxon>
        <taxon>Bacillati</taxon>
        <taxon>Actinomycetota</taxon>
        <taxon>Actinomycetes</taxon>
        <taxon>Pseudonocardiales</taxon>
        <taxon>Pseudonocardiaceae</taxon>
        <taxon>Amycolatopsis</taxon>
    </lineage>
</organism>
<comment type="caution">
    <text evidence="2">The sequence shown here is derived from an EMBL/GenBank/DDBJ whole genome shotgun (WGS) entry which is preliminary data.</text>
</comment>
<keyword evidence="3" id="KW-1185">Reference proteome</keyword>
<dbReference type="InParanoid" id="A0A263D4Y3"/>
<proteinExistence type="predicted"/>
<gene>
    <name evidence="2" type="ORF">CFN78_08415</name>
</gene>